<evidence type="ECO:0000256" key="7">
    <source>
        <dbReference type="ARBA" id="ARBA00022840"/>
    </source>
</evidence>
<dbReference type="Gene3D" id="3.40.1390.10">
    <property type="entry name" value="MurE/MurF, N-terminal domain"/>
    <property type="match status" value="1"/>
</dbReference>
<evidence type="ECO:0000259" key="22">
    <source>
        <dbReference type="Pfam" id="PF02875"/>
    </source>
</evidence>
<comment type="subcellular location">
    <subcellularLocation>
        <location evidence="19 20">Cytoplasm</location>
    </subcellularLocation>
</comment>
<dbReference type="PANTHER" id="PTHR23135">
    <property type="entry name" value="MUR LIGASE FAMILY MEMBER"/>
    <property type="match status" value="1"/>
</dbReference>
<evidence type="ECO:0000256" key="20">
    <source>
        <dbReference type="RuleBase" id="RU004135"/>
    </source>
</evidence>
<gene>
    <name evidence="19" type="primary">murE</name>
    <name evidence="24" type="ORF">IAC18_06400</name>
</gene>
<dbReference type="SUPFAM" id="SSF53244">
    <property type="entry name" value="MurD-like peptide ligases, peptide-binding domain"/>
    <property type="match status" value="1"/>
</dbReference>
<dbReference type="PROSITE" id="PS01011">
    <property type="entry name" value="FOLYLPOLYGLU_SYNT_1"/>
    <property type="match status" value="1"/>
</dbReference>
<dbReference type="GO" id="GO:0008360">
    <property type="term" value="P:regulation of cell shape"/>
    <property type="evidence" value="ECO:0007669"/>
    <property type="project" value="UniProtKB-KW"/>
</dbReference>
<evidence type="ECO:0000313" key="24">
    <source>
        <dbReference type="EMBL" id="HIS67179.1"/>
    </source>
</evidence>
<feature type="domain" description="Mur ligase central" evidence="23">
    <location>
        <begin position="106"/>
        <end position="302"/>
    </location>
</feature>
<protein>
    <recommendedName>
        <fullName evidence="15 19">UDP-N-acetylmuramoyl-L-alanyl-D-glutamate--2,6-diaminopimelate ligase</fullName>
        <ecNumber evidence="14 19">6.3.2.13</ecNumber>
    </recommendedName>
    <alternativeName>
        <fullName evidence="16 19">Meso-A2pm-adding enzyme</fullName>
    </alternativeName>
    <alternativeName>
        <fullName evidence="17 19">Meso-diaminopimelate-adding enzyme</fullName>
    </alternativeName>
    <alternativeName>
        <fullName evidence="18 19">UDP-MurNAc-L-Ala-D-Glu:meso-diaminopimelate ligase</fullName>
    </alternativeName>
    <alternativeName>
        <fullName evidence="19">UDP-MurNAc-tripeptide synthetase</fullName>
    </alternativeName>
    <alternativeName>
        <fullName evidence="19">UDP-N-acetylmuramyl-tripeptide synthetase</fullName>
    </alternativeName>
</protein>
<keyword evidence="9 19" id="KW-0573">Peptidoglycan synthesis</keyword>
<dbReference type="GO" id="GO:0004326">
    <property type="term" value="F:tetrahydrofolylpolyglutamate synthase activity"/>
    <property type="evidence" value="ECO:0007669"/>
    <property type="project" value="InterPro"/>
</dbReference>
<dbReference type="GO" id="GO:0009252">
    <property type="term" value="P:peptidoglycan biosynthetic process"/>
    <property type="evidence" value="ECO:0007669"/>
    <property type="project" value="UniProtKB-UniRule"/>
</dbReference>
<keyword evidence="4 19" id="KW-0436">Ligase</keyword>
<keyword evidence="19" id="KW-0460">Magnesium</keyword>
<evidence type="ECO:0000259" key="21">
    <source>
        <dbReference type="Pfam" id="PF01225"/>
    </source>
</evidence>
<dbReference type="NCBIfam" id="NF001124">
    <property type="entry name" value="PRK00139.1-2"/>
    <property type="match status" value="1"/>
</dbReference>
<keyword evidence="7 19" id="KW-0067">ATP-binding</keyword>
<dbReference type="NCBIfam" id="NF001126">
    <property type="entry name" value="PRK00139.1-4"/>
    <property type="match status" value="1"/>
</dbReference>
<dbReference type="HAMAP" id="MF_00208">
    <property type="entry name" value="MurE"/>
    <property type="match status" value="1"/>
</dbReference>
<keyword evidence="3 19" id="KW-0963">Cytoplasm</keyword>
<comment type="function">
    <text evidence="13 19">Catalyzes the addition of meso-diaminopimelic acid to the nucleotide precursor UDP-N-acetylmuramoyl-L-alanyl-D-glutamate (UMAG) in the biosynthesis of bacterial cell-wall peptidoglycan.</text>
</comment>
<proteinExistence type="inferred from homology"/>
<feature type="binding site" evidence="19">
    <location>
        <position position="455"/>
    </location>
    <ligand>
        <name>meso-2,6-diaminopimelate</name>
        <dbReference type="ChEBI" id="CHEBI:57791"/>
    </ligand>
</feature>
<comment type="caution">
    <text evidence="19">Lacks conserved residue(s) required for the propagation of feature annotation.</text>
</comment>
<dbReference type="InterPro" id="IPR036615">
    <property type="entry name" value="Mur_ligase_C_dom_sf"/>
</dbReference>
<evidence type="ECO:0000256" key="11">
    <source>
        <dbReference type="ARBA" id="ARBA00023316"/>
    </source>
</evidence>
<dbReference type="EC" id="6.3.2.13" evidence="14 19"/>
<evidence type="ECO:0000259" key="23">
    <source>
        <dbReference type="Pfam" id="PF08245"/>
    </source>
</evidence>
<evidence type="ECO:0000313" key="25">
    <source>
        <dbReference type="Proteomes" id="UP000824001"/>
    </source>
</evidence>
<keyword evidence="8 19" id="KW-0133">Cell shape</keyword>
<dbReference type="GO" id="GO:0071555">
    <property type="term" value="P:cell wall organization"/>
    <property type="evidence" value="ECO:0007669"/>
    <property type="project" value="UniProtKB-KW"/>
</dbReference>
<dbReference type="InterPro" id="IPR013221">
    <property type="entry name" value="Mur_ligase_cen"/>
</dbReference>
<dbReference type="GO" id="GO:0000287">
    <property type="term" value="F:magnesium ion binding"/>
    <property type="evidence" value="ECO:0007669"/>
    <property type="project" value="UniProtKB-UniRule"/>
</dbReference>
<dbReference type="Gene3D" id="3.90.190.20">
    <property type="entry name" value="Mur ligase, C-terminal domain"/>
    <property type="match status" value="1"/>
</dbReference>
<comment type="similarity">
    <text evidence="2 19">Belongs to the MurCDEF family. MurE subfamily.</text>
</comment>
<dbReference type="FunFam" id="3.90.190.20:FF:000006">
    <property type="entry name" value="UDP-N-acetylmuramoyl-L-alanyl-D-glutamate--2,6-diaminopimelate ligase"/>
    <property type="match status" value="1"/>
</dbReference>
<feature type="binding site" evidence="19">
    <location>
        <position position="30"/>
    </location>
    <ligand>
        <name>UDP-N-acetyl-alpha-D-muramoyl-L-alanyl-D-glutamate</name>
        <dbReference type="ChEBI" id="CHEBI:83900"/>
    </ligand>
</feature>
<comment type="caution">
    <text evidence="24">The sequence shown here is derived from an EMBL/GenBank/DDBJ whole genome shotgun (WGS) entry which is preliminary data.</text>
</comment>
<evidence type="ECO:0000256" key="16">
    <source>
        <dbReference type="ARBA" id="ARBA00075482"/>
    </source>
</evidence>
<dbReference type="GO" id="GO:0008765">
    <property type="term" value="F:UDP-N-acetylmuramoylalanyl-D-glutamate-2,6-diaminopimelate ligase activity"/>
    <property type="evidence" value="ECO:0007669"/>
    <property type="project" value="UniProtKB-UniRule"/>
</dbReference>
<evidence type="ECO:0000256" key="13">
    <source>
        <dbReference type="ARBA" id="ARBA00056782"/>
    </source>
</evidence>
<dbReference type="GO" id="GO:0005524">
    <property type="term" value="F:ATP binding"/>
    <property type="evidence" value="ECO:0007669"/>
    <property type="project" value="UniProtKB-UniRule"/>
</dbReference>
<name>A0A9D1JWE1_9FIRM</name>
<evidence type="ECO:0000256" key="17">
    <source>
        <dbReference type="ARBA" id="ARBA00076158"/>
    </source>
</evidence>
<sequence length="484" mass="52471">MKLSDLLRDVEILEMHASPELEISDVAYDSRAVKPGAAFTAVRGFESDGHRYIPQAVEKGAACIICEERPEGGAPFVLVRDSRLALALMSRNFFGDPASGLVMIGVTGTNGKTTTTYLVKHLLEEKLGAKVGLIGTNGNMIGSEFLHTERTTPESRELQELLREMADKGCTHVVMEVSSHSLVLHRVAGLRFAAAVFTNLTQDHLDFHKSMENYAEAKAKLFSMCDRAVLNLDDEWAGFMLSRCACPVISFAERADADLTVSDIALSSSGVEFTAAFGGESERVKLGIPGLFSVYNALGVVGTGLALGISLHDCADSLASGKGVKGRVEVVPTDGDYTILIDYAHTPDALENVLKSMRAVTRGRLVAIFGCGGDRDRTKRPIMGRIAAENADFVVVTSDNPRTEEPEAIIADILAGMEGTDTPREVITGRPEAIEWAIEHHRPGDVIVLAGKGHEDYQIVGREKHHMDEREIVAEILEKRKIDG</sequence>
<dbReference type="InterPro" id="IPR004101">
    <property type="entry name" value="Mur_ligase_C"/>
</dbReference>
<evidence type="ECO:0000256" key="9">
    <source>
        <dbReference type="ARBA" id="ARBA00022984"/>
    </source>
</evidence>
<evidence type="ECO:0000256" key="3">
    <source>
        <dbReference type="ARBA" id="ARBA00022490"/>
    </source>
</evidence>
<comment type="pathway">
    <text evidence="1 19 20">Cell wall biogenesis; peptidoglycan biosynthesis.</text>
</comment>
<evidence type="ECO:0000256" key="19">
    <source>
        <dbReference type="HAMAP-Rule" id="MF_00208"/>
    </source>
</evidence>
<dbReference type="InterPro" id="IPR000713">
    <property type="entry name" value="Mur_ligase_N"/>
</dbReference>
<dbReference type="Pfam" id="PF02875">
    <property type="entry name" value="Mur_ligase_C"/>
    <property type="match status" value="1"/>
</dbReference>
<dbReference type="Pfam" id="PF01225">
    <property type="entry name" value="Mur_ligase"/>
    <property type="match status" value="1"/>
</dbReference>
<dbReference type="SUPFAM" id="SSF53623">
    <property type="entry name" value="MurD-like peptide ligases, catalytic domain"/>
    <property type="match status" value="1"/>
</dbReference>
<feature type="binding site" evidence="19">
    <location>
        <begin position="151"/>
        <end position="152"/>
    </location>
    <ligand>
        <name>UDP-N-acetyl-alpha-D-muramoyl-L-alanyl-D-glutamate</name>
        <dbReference type="ChEBI" id="CHEBI:83900"/>
    </ligand>
</feature>
<comment type="cofactor">
    <cofactor evidence="19">
        <name>Mg(2+)</name>
        <dbReference type="ChEBI" id="CHEBI:18420"/>
    </cofactor>
</comment>
<reference evidence="24" key="1">
    <citation type="submission" date="2020-10" db="EMBL/GenBank/DDBJ databases">
        <authorList>
            <person name="Gilroy R."/>
        </authorList>
    </citation>
    <scope>NUCLEOTIDE SEQUENCE</scope>
    <source>
        <strain evidence="24">ChiHjej10B9-9673</strain>
    </source>
</reference>
<organism evidence="24 25">
    <name type="scientific">Candidatus Scatomorpha merdipullorum</name>
    <dbReference type="NCBI Taxonomy" id="2840927"/>
    <lineage>
        <taxon>Bacteria</taxon>
        <taxon>Bacillati</taxon>
        <taxon>Bacillota</taxon>
        <taxon>Clostridia</taxon>
        <taxon>Eubacteriales</taxon>
        <taxon>Candidatus Scatomorpha</taxon>
    </lineage>
</organism>
<dbReference type="GO" id="GO:0005737">
    <property type="term" value="C:cytoplasm"/>
    <property type="evidence" value="ECO:0007669"/>
    <property type="project" value="UniProtKB-SubCell"/>
</dbReference>
<keyword evidence="10 19" id="KW-0131">Cell cycle</keyword>
<feature type="binding site" evidence="19">
    <location>
        <begin position="108"/>
        <end position="114"/>
    </location>
    <ligand>
        <name>ATP</name>
        <dbReference type="ChEBI" id="CHEBI:30616"/>
    </ligand>
</feature>
<evidence type="ECO:0000256" key="4">
    <source>
        <dbReference type="ARBA" id="ARBA00022598"/>
    </source>
</evidence>
<reference evidence="24" key="2">
    <citation type="journal article" date="2021" name="PeerJ">
        <title>Extensive microbial diversity within the chicken gut microbiome revealed by metagenomics and culture.</title>
        <authorList>
            <person name="Gilroy R."/>
            <person name="Ravi A."/>
            <person name="Getino M."/>
            <person name="Pursley I."/>
            <person name="Horton D.L."/>
            <person name="Alikhan N.F."/>
            <person name="Baker D."/>
            <person name="Gharbi K."/>
            <person name="Hall N."/>
            <person name="Watson M."/>
            <person name="Adriaenssens E.M."/>
            <person name="Foster-Nyarko E."/>
            <person name="Jarju S."/>
            <person name="Secka A."/>
            <person name="Antonio M."/>
            <person name="Oren A."/>
            <person name="Chaudhuri R.R."/>
            <person name="La Ragione R."/>
            <person name="Hildebrand F."/>
            <person name="Pallen M.J."/>
        </authorList>
    </citation>
    <scope>NUCLEOTIDE SEQUENCE</scope>
    <source>
        <strain evidence="24">ChiHjej10B9-9673</strain>
    </source>
</reference>
<feature type="modified residue" description="N6-carboxylysine" evidence="19">
    <location>
        <position position="218"/>
    </location>
</feature>
<evidence type="ECO:0000256" key="2">
    <source>
        <dbReference type="ARBA" id="ARBA00005898"/>
    </source>
</evidence>
<dbReference type="GO" id="GO:0051301">
    <property type="term" value="P:cell division"/>
    <property type="evidence" value="ECO:0007669"/>
    <property type="project" value="UniProtKB-KW"/>
</dbReference>
<dbReference type="InterPro" id="IPR035911">
    <property type="entry name" value="MurE/MurF_N"/>
</dbReference>
<feature type="domain" description="Mur ligase C-terminal" evidence="22">
    <location>
        <begin position="326"/>
        <end position="453"/>
    </location>
</feature>
<evidence type="ECO:0000256" key="10">
    <source>
        <dbReference type="ARBA" id="ARBA00023306"/>
    </source>
</evidence>
<evidence type="ECO:0000256" key="6">
    <source>
        <dbReference type="ARBA" id="ARBA00022741"/>
    </source>
</evidence>
<evidence type="ECO:0000256" key="1">
    <source>
        <dbReference type="ARBA" id="ARBA00004752"/>
    </source>
</evidence>
<feature type="binding site" evidence="19">
    <location>
        <begin position="399"/>
        <end position="402"/>
    </location>
    <ligand>
        <name>meso-2,6-diaminopimelate</name>
        <dbReference type="ChEBI" id="CHEBI:57791"/>
    </ligand>
</feature>
<feature type="binding site" evidence="19">
    <location>
        <position position="178"/>
    </location>
    <ligand>
        <name>UDP-N-acetyl-alpha-D-muramoyl-L-alanyl-D-glutamate</name>
        <dbReference type="ChEBI" id="CHEBI:83900"/>
    </ligand>
</feature>
<evidence type="ECO:0000256" key="5">
    <source>
        <dbReference type="ARBA" id="ARBA00022618"/>
    </source>
</evidence>
<feature type="short sequence motif" description="Meso-diaminopimelate recognition motif" evidence="19">
    <location>
        <begin position="399"/>
        <end position="402"/>
    </location>
</feature>
<dbReference type="PANTHER" id="PTHR23135:SF4">
    <property type="entry name" value="UDP-N-ACETYLMURAMOYL-L-ALANYL-D-GLUTAMATE--2,6-DIAMINOPIMELATE LIGASE MURE HOMOLOG, CHLOROPLASTIC"/>
    <property type="match status" value="1"/>
</dbReference>
<evidence type="ECO:0000256" key="15">
    <source>
        <dbReference type="ARBA" id="ARBA00072883"/>
    </source>
</evidence>
<feature type="binding site" evidence="19">
    <location>
        <position position="451"/>
    </location>
    <ligand>
        <name>meso-2,6-diaminopimelate</name>
        <dbReference type="ChEBI" id="CHEBI:57791"/>
    </ligand>
</feature>
<dbReference type="NCBIfam" id="TIGR01085">
    <property type="entry name" value="murE"/>
    <property type="match status" value="1"/>
</dbReference>
<comment type="PTM">
    <text evidence="19">Carboxylation is probably crucial for Mg(2+) binding and, consequently, for the gamma-phosphate positioning of ATP.</text>
</comment>
<evidence type="ECO:0000256" key="18">
    <source>
        <dbReference type="ARBA" id="ARBA00081560"/>
    </source>
</evidence>
<dbReference type="Proteomes" id="UP000824001">
    <property type="component" value="Unassembled WGS sequence"/>
</dbReference>
<keyword evidence="5 19" id="KW-0132">Cell division</keyword>
<feature type="domain" description="Mur ligase N-terminal catalytic" evidence="21">
    <location>
        <begin position="23"/>
        <end position="70"/>
    </location>
</feature>
<evidence type="ECO:0000256" key="8">
    <source>
        <dbReference type="ARBA" id="ARBA00022960"/>
    </source>
</evidence>
<dbReference type="InterPro" id="IPR036565">
    <property type="entry name" value="Mur-like_cat_sf"/>
</dbReference>
<dbReference type="EMBL" id="DVJK01000178">
    <property type="protein sequence ID" value="HIS67179.1"/>
    <property type="molecule type" value="Genomic_DNA"/>
</dbReference>
<dbReference type="InterPro" id="IPR005761">
    <property type="entry name" value="UDP-N-AcMur-Glu-dNH2Pim_ligase"/>
</dbReference>
<comment type="catalytic activity">
    <reaction evidence="12 19">
        <text>UDP-N-acetyl-alpha-D-muramoyl-L-alanyl-D-glutamate + meso-2,6-diaminopimelate + ATP = UDP-N-acetyl-alpha-D-muramoyl-L-alanyl-gamma-D-glutamyl-meso-2,6-diaminopimelate + ADP + phosphate + H(+)</text>
        <dbReference type="Rhea" id="RHEA:23676"/>
        <dbReference type="ChEBI" id="CHEBI:15378"/>
        <dbReference type="ChEBI" id="CHEBI:30616"/>
        <dbReference type="ChEBI" id="CHEBI:43474"/>
        <dbReference type="ChEBI" id="CHEBI:57791"/>
        <dbReference type="ChEBI" id="CHEBI:83900"/>
        <dbReference type="ChEBI" id="CHEBI:83905"/>
        <dbReference type="ChEBI" id="CHEBI:456216"/>
        <dbReference type="EC" id="6.3.2.13"/>
    </reaction>
</comment>
<dbReference type="SUPFAM" id="SSF63418">
    <property type="entry name" value="MurE/MurF N-terminal domain"/>
    <property type="match status" value="1"/>
</dbReference>
<accession>A0A9D1JWE1</accession>
<dbReference type="Pfam" id="PF08245">
    <property type="entry name" value="Mur_ligase_M"/>
    <property type="match status" value="1"/>
</dbReference>
<dbReference type="InterPro" id="IPR018109">
    <property type="entry name" value="Folylpolyglutamate_synth_CS"/>
</dbReference>
<dbReference type="AlphaFoldDB" id="A0A9D1JWE1"/>
<feature type="binding site" evidence="19">
    <location>
        <position position="375"/>
    </location>
    <ligand>
        <name>meso-2,6-diaminopimelate</name>
        <dbReference type="ChEBI" id="CHEBI:57791"/>
    </ligand>
</feature>
<dbReference type="Gene3D" id="3.40.1190.10">
    <property type="entry name" value="Mur-like, catalytic domain"/>
    <property type="match status" value="1"/>
</dbReference>
<keyword evidence="11 19" id="KW-0961">Cell wall biogenesis/degradation</keyword>
<evidence type="ECO:0000256" key="12">
    <source>
        <dbReference type="ARBA" id="ARBA00050251"/>
    </source>
</evidence>
<feature type="binding site" evidence="19">
    <location>
        <position position="186"/>
    </location>
    <ligand>
        <name>UDP-N-acetyl-alpha-D-muramoyl-L-alanyl-D-glutamate</name>
        <dbReference type="ChEBI" id="CHEBI:83900"/>
    </ligand>
</feature>
<evidence type="ECO:0000256" key="14">
    <source>
        <dbReference type="ARBA" id="ARBA00066633"/>
    </source>
</evidence>
<keyword evidence="6 19" id="KW-0547">Nucleotide-binding</keyword>